<keyword evidence="3" id="KW-1185">Reference proteome</keyword>
<dbReference type="RefSeq" id="WP_074913186.1">
    <property type="nucleotide sequence ID" value="NZ_FOVK01000020.1"/>
</dbReference>
<name>A0A1I5ESR1_9CLOT</name>
<dbReference type="EMBL" id="FOVK01000020">
    <property type="protein sequence ID" value="SFO14554.1"/>
    <property type="molecule type" value="Genomic_DNA"/>
</dbReference>
<evidence type="ECO:0000256" key="1">
    <source>
        <dbReference type="ARBA" id="ARBA00005534"/>
    </source>
</evidence>
<dbReference type="AlphaFoldDB" id="A0A1I5ESR1"/>
<gene>
    <name evidence="2" type="ORF">SAMN04488695_12026</name>
</gene>
<proteinExistence type="inferred from homology"/>
<dbReference type="NCBIfam" id="TIGR00149">
    <property type="entry name" value="TIGR00149_YjbQ"/>
    <property type="match status" value="1"/>
</dbReference>
<dbReference type="PANTHER" id="PTHR30615:SF8">
    <property type="entry name" value="UPF0047 PROTEIN C4A8.02C"/>
    <property type="match status" value="1"/>
</dbReference>
<accession>A0A1I5ESR1</accession>
<evidence type="ECO:0000313" key="3">
    <source>
        <dbReference type="Proteomes" id="UP000181899"/>
    </source>
</evidence>
<dbReference type="Proteomes" id="UP000181899">
    <property type="component" value="Unassembled WGS sequence"/>
</dbReference>
<sequence length="131" mass="14672">MEKLKVASRGRTDMIDITHEIQETVRKSGVKSGICLLFVPHTTGAVTITEFSDPNLMHDILKSVNDLIPFENQYTHEEGNAAAHIKSSLFNFSLEMIIDEGELVIGGYQGIFFCEFDGPRNRQVLVKIMEG</sequence>
<dbReference type="Gene3D" id="2.60.120.460">
    <property type="entry name" value="YjbQ-like"/>
    <property type="match status" value="1"/>
</dbReference>
<dbReference type="SUPFAM" id="SSF111038">
    <property type="entry name" value="YjbQ-like"/>
    <property type="match status" value="1"/>
</dbReference>
<dbReference type="PANTHER" id="PTHR30615">
    <property type="entry name" value="UNCHARACTERIZED PROTEIN YJBQ-RELATED"/>
    <property type="match status" value="1"/>
</dbReference>
<comment type="similarity">
    <text evidence="1">Belongs to the UPF0047 family.</text>
</comment>
<evidence type="ECO:0000313" key="2">
    <source>
        <dbReference type="EMBL" id="SFO14554.1"/>
    </source>
</evidence>
<reference evidence="2 3" key="1">
    <citation type="submission" date="2016-10" db="EMBL/GenBank/DDBJ databases">
        <authorList>
            <person name="de Groot N.N."/>
        </authorList>
    </citation>
    <scope>NUCLEOTIDE SEQUENCE [LARGE SCALE GENOMIC DNA]</scope>
    <source>
        <strain evidence="2 3">ML2</strain>
    </source>
</reference>
<dbReference type="PIRSF" id="PIRSF004681">
    <property type="entry name" value="UCP004681"/>
    <property type="match status" value="1"/>
</dbReference>
<dbReference type="InterPro" id="IPR035917">
    <property type="entry name" value="YjbQ-like_sf"/>
</dbReference>
<organism evidence="2 3">
    <name type="scientific">Proteiniclasticum ruminis</name>
    <dbReference type="NCBI Taxonomy" id="398199"/>
    <lineage>
        <taxon>Bacteria</taxon>
        <taxon>Bacillati</taxon>
        <taxon>Bacillota</taxon>
        <taxon>Clostridia</taxon>
        <taxon>Eubacteriales</taxon>
        <taxon>Clostridiaceae</taxon>
        <taxon>Proteiniclasticum</taxon>
    </lineage>
</organism>
<dbReference type="InterPro" id="IPR001602">
    <property type="entry name" value="UPF0047_YjbQ-like"/>
</dbReference>
<dbReference type="Pfam" id="PF01894">
    <property type="entry name" value="YjbQ"/>
    <property type="match status" value="1"/>
</dbReference>
<protein>
    <submittedName>
        <fullName evidence="2">Secondary thiamine-phosphate synthase enzyme</fullName>
    </submittedName>
</protein>